<protein>
    <submittedName>
        <fullName evidence="2">Uncharacterized protein</fullName>
    </submittedName>
</protein>
<comment type="caution">
    <text evidence="2">The sequence shown here is derived from an EMBL/GenBank/DDBJ whole genome shotgun (WGS) entry which is preliminary data.</text>
</comment>
<feature type="signal peptide" evidence="1">
    <location>
        <begin position="1"/>
        <end position="22"/>
    </location>
</feature>
<gene>
    <name evidence="2" type="ORF">BS638_07520</name>
</gene>
<dbReference type="AlphaFoldDB" id="A0A1S9I7L9"/>
<sequence length="116" mass="12652">MKLKTILFSALITTIVATPVLAYLGHAAYTNEYNTKHGSCGNYGPYHSVSLVITHNTKANQTYALSACGCNGHTIRTRVELNGRQSPEIEKRNYAQTKSLSSPGNLVASEMHKIVN</sequence>
<feature type="chain" id="PRO_5013069024" evidence="1">
    <location>
        <begin position="23"/>
        <end position="116"/>
    </location>
</feature>
<dbReference type="EMBL" id="MRAE01000015">
    <property type="protein sequence ID" value="OOO66202.1"/>
    <property type="molecule type" value="Genomic_DNA"/>
</dbReference>
<proteinExistence type="predicted"/>
<evidence type="ECO:0000256" key="1">
    <source>
        <dbReference type="SAM" id="SignalP"/>
    </source>
</evidence>
<keyword evidence="1" id="KW-0732">Signal</keyword>
<reference evidence="2 3" key="1">
    <citation type="submission" date="2016-12" db="EMBL/GenBank/DDBJ databases">
        <title>Clostridium tepidum sp. nov., a close relative of Clostridium sporogenes and Clostridium botulinum Group I.</title>
        <authorList>
            <person name="Dobritsa A.P."/>
            <person name="Kutumbaka K.K."/>
            <person name="Werner K."/>
            <person name="Wiedmann M."/>
            <person name="Asmus A."/>
            <person name="Samadpour M."/>
        </authorList>
    </citation>
    <scope>NUCLEOTIDE SEQUENCE [LARGE SCALE GENOMIC DNA]</scope>
    <source>
        <strain evidence="2 3">IEH 97212</strain>
    </source>
</reference>
<dbReference type="RefSeq" id="WP_078054616.1">
    <property type="nucleotide sequence ID" value="NZ_MRAE01000015.1"/>
</dbReference>
<dbReference type="Proteomes" id="UP000190256">
    <property type="component" value="Unassembled WGS sequence"/>
</dbReference>
<dbReference type="STRING" id="1962263.BS637_03440"/>
<dbReference type="OrthoDB" id="1933313at2"/>
<evidence type="ECO:0000313" key="3">
    <source>
        <dbReference type="Proteomes" id="UP000190256"/>
    </source>
</evidence>
<accession>A0A1S9I7L9</accession>
<organism evidence="2 3">
    <name type="scientific">Clostridium tepidum</name>
    <dbReference type="NCBI Taxonomy" id="1962263"/>
    <lineage>
        <taxon>Bacteria</taxon>
        <taxon>Bacillati</taxon>
        <taxon>Bacillota</taxon>
        <taxon>Clostridia</taxon>
        <taxon>Eubacteriales</taxon>
        <taxon>Clostridiaceae</taxon>
        <taxon>Clostridium</taxon>
    </lineage>
</organism>
<evidence type="ECO:0000313" key="2">
    <source>
        <dbReference type="EMBL" id="OOO66202.1"/>
    </source>
</evidence>
<name>A0A1S9I7L9_9CLOT</name>